<keyword evidence="3" id="KW-1185">Reference proteome</keyword>
<feature type="compositionally biased region" description="Polar residues" evidence="1">
    <location>
        <begin position="45"/>
        <end position="63"/>
    </location>
</feature>
<comment type="caution">
    <text evidence="2">The sequence shown here is derived from an EMBL/GenBank/DDBJ whole genome shotgun (WGS) entry which is preliminary data.</text>
</comment>
<protein>
    <submittedName>
        <fullName evidence="2">Uncharacterized protein</fullName>
    </submittedName>
</protein>
<name>A0ABQ9CT18_9PASS</name>
<gene>
    <name evidence="2" type="ORF">WISP_136801</name>
</gene>
<feature type="region of interest" description="Disordered" evidence="1">
    <location>
        <begin position="45"/>
        <end position="65"/>
    </location>
</feature>
<sequence length="144" mass="16453">MESLLCCQNIRISGVESNWYVIISGIPQQIQGQILINVSINERSAGNDGKSSSSLQVTPTQGPRSKLEGRTVIQRYFNNLEKWADRNVMELNSGKLKSIRLEKDLNVTFNFLERIYREDGARLLSEFHRKRARGNEQSLQKGKL</sequence>
<dbReference type="EMBL" id="WHWB01034683">
    <property type="protein sequence ID" value="KAJ7405950.1"/>
    <property type="molecule type" value="Genomic_DNA"/>
</dbReference>
<proteinExistence type="predicted"/>
<organism evidence="2 3">
    <name type="scientific">Willisornis vidua</name>
    <name type="common">Xingu scale-backed antbird</name>
    <dbReference type="NCBI Taxonomy" id="1566151"/>
    <lineage>
        <taxon>Eukaryota</taxon>
        <taxon>Metazoa</taxon>
        <taxon>Chordata</taxon>
        <taxon>Craniata</taxon>
        <taxon>Vertebrata</taxon>
        <taxon>Euteleostomi</taxon>
        <taxon>Archelosauria</taxon>
        <taxon>Archosauria</taxon>
        <taxon>Dinosauria</taxon>
        <taxon>Saurischia</taxon>
        <taxon>Theropoda</taxon>
        <taxon>Coelurosauria</taxon>
        <taxon>Aves</taxon>
        <taxon>Neognathae</taxon>
        <taxon>Neoaves</taxon>
        <taxon>Telluraves</taxon>
        <taxon>Australaves</taxon>
        <taxon>Passeriformes</taxon>
        <taxon>Thamnophilidae</taxon>
        <taxon>Willisornis</taxon>
    </lineage>
</organism>
<accession>A0ABQ9CT18</accession>
<reference evidence="2" key="1">
    <citation type="submission" date="2019-10" db="EMBL/GenBank/DDBJ databases">
        <authorList>
            <person name="Soares A.E.R."/>
            <person name="Aleixo A."/>
            <person name="Schneider P."/>
            <person name="Miyaki C.Y."/>
            <person name="Schneider M.P."/>
            <person name="Mello C."/>
            <person name="Vasconcelos A.T.R."/>
        </authorList>
    </citation>
    <scope>NUCLEOTIDE SEQUENCE</scope>
    <source>
        <tissue evidence="2">Muscle</tissue>
    </source>
</reference>
<dbReference type="Proteomes" id="UP001145742">
    <property type="component" value="Unassembled WGS sequence"/>
</dbReference>
<evidence type="ECO:0000313" key="2">
    <source>
        <dbReference type="EMBL" id="KAJ7405950.1"/>
    </source>
</evidence>
<evidence type="ECO:0000313" key="3">
    <source>
        <dbReference type="Proteomes" id="UP001145742"/>
    </source>
</evidence>
<evidence type="ECO:0000256" key="1">
    <source>
        <dbReference type="SAM" id="MobiDB-lite"/>
    </source>
</evidence>